<keyword evidence="3" id="KW-1185">Reference proteome</keyword>
<sequence length="240" mass="25468">MSESVESEVRVRRFRTRAAGSIVLLGTALTIVSQSLQQRGEIPRGDAVGVFEHVLGTPWLVAALLGILGVLCWGVGFTTAGRALRDPVGRAVARMVDPLMVVALALFVVNYAHDGFSSGVLARRWASGELEAGTATGDFRVVEILVGGTSILSQALVGLALAGYALAMLLSRQYPRPWSWLGLVAAAGWFLLGSGLFLRLPGVSFELLLPFAGLAMVWALGVGVILLRLSTSGRRIEADR</sequence>
<proteinExistence type="predicted"/>
<dbReference type="OrthoDB" id="5186799at2"/>
<protein>
    <recommendedName>
        <fullName evidence="4">DUF4386 domain-containing protein</fullName>
    </recommendedName>
</protein>
<feature type="transmembrane region" description="Helical" evidence="1">
    <location>
        <begin position="18"/>
        <end position="36"/>
    </location>
</feature>
<dbReference type="AlphaFoldDB" id="A0A1G9AI08"/>
<keyword evidence="1" id="KW-1133">Transmembrane helix</keyword>
<dbReference type="EMBL" id="FNFM01000006">
    <property type="protein sequence ID" value="SDK26999.1"/>
    <property type="molecule type" value="Genomic_DNA"/>
</dbReference>
<feature type="transmembrane region" description="Helical" evidence="1">
    <location>
        <begin position="56"/>
        <end position="79"/>
    </location>
</feature>
<keyword evidence="1" id="KW-0472">Membrane</keyword>
<gene>
    <name evidence="2" type="ORF">SAMN04487820_10663</name>
</gene>
<evidence type="ECO:0000256" key="1">
    <source>
        <dbReference type="SAM" id="Phobius"/>
    </source>
</evidence>
<dbReference type="RefSeq" id="WP_092627987.1">
    <property type="nucleotide sequence ID" value="NZ_FNFM01000006.1"/>
</dbReference>
<keyword evidence="1" id="KW-0812">Transmembrane</keyword>
<evidence type="ECO:0000313" key="2">
    <source>
        <dbReference type="EMBL" id="SDK26999.1"/>
    </source>
</evidence>
<feature type="transmembrane region" description="Helical" evidence="1">
    <location>
        <begin position="91"/>
        <end position="112"/>
    </location>
</feature>
<feature type="transmembrane region" description="Helical" evidence="1">
    <location>
        <begin position="207"/>
        <end position="227"/>
    </location>
</feature>
<feature type="transmembrane region" description="Helical" evidence="1">
    <location>
        <begin position="144"/>
        <end position="166"/>
    </location>
</feature>
<reference evidence="3" key="1">
    <citation type="submission" date="2016-10" db="EMBL/GenBank/DDBJ databases">
        <authorList>
            <person name="Varghese N."/>
            <person name="Submissions S."/>
        </authorList>
    </citation>
    <scope>NUCLEOTIDE SEQUENCE [LARGE SCALE GENOMIC DNA]</scope>
    <source>
        <strain evidence="3">DSM 45460</strain>
    </source>
</reference>
<dbReference type="Proteomes" id="UP000199213">
    <property type="component" value="Unassembled WGS sequence"/>
</dbReference>
<accession>A0A1G9AI08</accession>
<feature type="transmembrane region" description="Helical" evidence="1">
    <location>
        <begin position="178"/>
        <end position="201"/>
    </location>
</feature>
<evidence type="ECO:0008006" key="4">
    <source>
        <dbReference type="Google" id="ProtNLM"/>
    </source>
</evidence>
<name>A0A1G9AI08_ACTMZ</name>
<evidence type="ECO:0000313" key="3">
    <source>
        <dbReference type="Proteomes" id="UP000199213"/>
    </source>
</evidence>
<organism evidence="2 3">
    <name type="scientific">Actinopolyspora mzabensis</name>
    <dbReference type="NCBI Taxonomy" id="995066"/>
    <lineage>
        <taxon>Bacteria</taxon>
        <taxon>Bacillati</taxon>
        <taxon>Actinomycetota</taxon>
        <taxon>Actinomycetes</taxon>
        <taxon>Actinopolysporales</taxon>
        <taxon>Actinopolysporaceae</taxon>
        <taxon>Actinopolyspora</taxon>
    </lineage>
</organism>